<evidence type="ECO:0000313" key="3">
    <source>
        <dbReference type="Proteomes" id="UP000301475"/>
    </source>
</evidence>
<protein>
    <submittedName>
        <fullName evidence="2">ABC transporter substrate-binding protein</fullName>
    </submittedName>
</protein>
<dbReference type="PANTHER" id="PTHR35271">
    <property type="entry name" value="ABC TRANSPORTER, SUBSTRATE-BINDING LIPOPROTEIN-RELATED"/>
    <property type="match status" value="1"/>
</dbReference>
<dbReference type="Proteomes" id="UP000301475">
    <property type="component" value="Chromosome"/>
</dbReference>
<keyword evidence="1" id="KW-0732">Signal</keyword>
<dbReference type="InterPro" id="IPR028082">
    <property type="entry name" value="Peripla_BP_I"/>
</dbReference>
<dbReference type="PANTHER" id="PTHR35271:SF1">
    <property type="entry name" value="ABC TRANSPORTER, SUBSTRATE-BINDING LIPOPROTEIN"/>
    <property type="match status" value="1"/>
</dbReference>
<reference evidence="2 3" key="1">
    <citation type="submission" date="2019-04" db="EMBL/GenBank/DDBJ databases">
        <authorList>
            <person name="Embree M."/>
            <person name="Gaffney J.R."/>
        </authorList>
    </citation>
    <scope>NUCLEOTIDE SEQUENCE [LARGE SCALE GENOMIC DNA]</scope>
    <source>
        <strain evidence="2 3">JE7A12</strain>
    </source>
</reference>
<dbReference type="OrthoDB" id="9776955at2"/>
<dbReference type="SUPFAM" id="SSF53822">
    <property type="entry name" value="Periplasmic binding protein-like I"/>
    <property type="match status" value="1"/>
</dbReference>
<dbReference type="AlphaFoldDB" id="A0A4P8XXN0"/>
<dbReference type="InterPro" id="IPR007487">
    <property type="entry name" value="ABC_transpt-TYRBP-like"/>
</dbReference>
<dbReference type="Pfam" id="PF04392">
    <property type="entry name" value="ABC_sub_bind"/>
    <property type="match status" value="1"/>
</dbReference>
<feature type="signal peptide" evidence="1">
    <location>
        <begin position="1"/>
        <end position="19"/>
    </location>
</feature>
<keyword evidence="3" id="KW-1185">Reference proteome</keyword>
<name>A0A4P8XXN0_9FIRM</name>
<dbReference type="KEGG" id="ruj:E5Z56_05930"/>
<sequence length="329" mass="34421">MKKLLAMLCVVAMALCATACGSGSNSSNGSSNDANKSYKIGICQLIQHPALDAATKGFKAYLTEKLGDKVSFTEQNAAGDSATCATICNQFASDNVDLIMSNGTAALQAAVSATKTIPILGTSITDYGSALGIDNWTGTTGANVSGTTDLAPLDEQADMINELYPNSKTVGILYCSGEPNSKYQATTITDYLKKLGKTVKEFTFADSNDVASVTKTACGESDVLYVPTDNTAANCAKTVNNVALKEKTPIIAGEEGICSGCGVATLSISYYDLGYATGEMAYDVLVNGKDISKMEVKSAPKFTKEYNVELCKALGLDIPSDYKAIGEDK</sequence>
<evidence type="ECO:0000313" key="2">
    <source>
        <dbReference type="EMBL" id="QCT06929.1"/>
    </source>
</evidence>
<proteinExistence type="predicted"/>
<evidence type="ECO:0000256" key="1">
    <source>
        <dbReference type="SAM" id="SignalP"/>
    </source>
</evidence>
<accession>A0A4P8XXN0</accession>
<dbReference type="RefSeq" id="WP_138157007.1">
    <property type="nucleotide sequence ID" value="NZ_CP039381.1"/>
</dbReference>
<organism evidence="2 3">
    <name type="scientific">Ruminococcus bovis</name>
    <dbReference type="NCBI Taxonomy" id="2564099"/>
    <lineage>
        <taxon>Bacteria</taxon>
        <taxon>Bacillati</taxon>
        <taxon>Bacillota</taxon>
        <taxon>Clostridia</taxon>
        <taxon>Eubacteriales</taxon>
        <taxon>Oscillospiraceae</taxon>
        <taxon>Ruminococcus</taxon>
    </lineage>
</organism>
<feature type="chain" id="PRO_5039457684" evidence="1">
    <location>
        <begin position="20"/>
        <end position="329"/>
    </location>
</feature>
<dbReference type="CDD" id="cd06325">
    <property type="entry name" value="PBP1_ABC_unchar_transporter"/>
    <property type="match status" value="1"/>
</dbReference>
<gene>
    <name evidence="2" type="ORF">E5Z56_05930</name>
</gene>
<dbReference type="EMBL" id="CP039381">
    <property type="protein sequence ID" value="QCT06929.1"/>
    <property type="molecule type" value="Genomic_DNA"/>
</dbReference>
<dbReference type="Gene3D" id="3.40.50.2300">
    <property type="match status" value="2"/>
</dbReference>